<evidence type="ECO:0000256" key="4">
    <source>
        <dbReference type="ARBA" id="ARBA00022475"/>
    </source>
</evidence>
<accession>A0A2U0TAR6</accession>
<dbReference type="InterPro" id="IPR037185">
    <property type="entry name" value="EmrE-like"/>
</dbReference>
<feature type="transmembrane region" description="Helical" evidence="8">
    <location>
        <begin position="72"/>
        <end position="90"/>
    </location>
</feature>
<keyword evidence="6 8" id="KW-1133">Transmembrane helix</keyword>
<dbReference type="NCBIfam" id="TIGR00688">
    <property type="entry name" value="rarD"/>
    <property type="match status" value="1"/>
</dbReference>
<evidence type="ECO:0000313" key="10">
    <source>
        <dbReference type="EMBL" id="PVX40647.1"/>
    </source>
</evidence>
<feature type="domain" description="EamA" evidence="9">
    <location>
        <begin position="3"/>
        <end position="140"/>
    </location>
</feature>
<organism evidence="10 11">
    <name type="scientific">Alitibacter langaaensis DSM 22999</name>
    <dbReference type="NCBI Taxonomy" id="1122935"/>
    <lineage>
        <taxon>Bacteria</taxon>
        <taxon>Pseudomonadati</taxon>
        <taxon>Pseudomonadota</taxon>
        <taxon>Gammaproteobacteria</taxon>
        <taxon>Pasteurellales</taxon>
        <taxon>Pasteurellaceae</taxon>
        <taxon>Alitibacter</taxon>
    </lineage>
</organism>
<dbReference type="PANTHER" id="PTHR22911:SF137">
    <property type="entry name" value="SOLUTE CARRIER FAMILY 35 MEMBER G2-RELATED"/>
    <property type="match status" value="1"/>
</dbReference>
<dbReference type="Pfam" id="PF00892">
    <property type="entry name" value="EamA"/>
    <property type="match status" value="2"/>
</dbReference>
<feature type="transmembrane region" description="Helical" evidence="8">
    <location>
        <begin position="263"/>
        <end position="284"/>
    </location>
</feature>
<keyword evidence="7 8" id="KW-0472">Membrane</keyword>
<feature type="transmembrane region" description="Helical" evidence="8">
    <location>
        <begin position="127"/>
        <end position="144"/>
    </location>
</feature>
<evidence type="ECO:0000313" key="11">
    <source>
        <dbReference type="Proteomes" id="UP000245909"/>
    </source>
</evidence>
<dbReference type="EMBL" id="QENU01000003">
    <property type="protein sequence ID" value="PVX40647.1"/>
    <property type="molecule type" value="Genomic_DNA"/>
</dbReference>
<evidence type="ECO:0000256" key="2">
    <source>
        <dbReference type="ARBA" id="ARBA00007362"/>
    </source>
</evidence>
<evidence type="ECO:0000256" key="5">
    <source>
        <dbReference type="ARBA" id="ARBA00022692"/>
    </source>
</evidence>
<comment type="similarity">
    <text evidence="2">Belongs to the EamA transporter family.</text>
</comment>
<evidence type="ECO:0000256" key="6">
    <source>
        <dbReference type="ARBA" id="ARBA00022989"/>
    </source>
</evidence>
<evidence type="ECO:0000256" key="3">
    <source>
        <dbReference type="ARBA" id="ARBA00022448"/>
    </source>
</evidence>
<dbReference type="InterPro" id="IPR004626">
    <property type="entry name" value="RarD"/>
</dbReference>
<feature type="transmembrane region" description="Helical" evidence="8">
    <location>
        <begin position="102"/>
        <end position="120"/>
    </location>
</feature>
<dbReference type="PANTHER" id="PTHR22911">
    <property type="entry name" value="ACYL-MALONYL CONDENSING ENZYME-RELATED"/>
    <property type="match status" value="1"/>
</dbReference>
<feature type="transmembrane region" description="Helical" evidence="8">
    <location>
        <begin position="235"/>
        <end position="257"/>
    </location>
</feature>
<proteinExistence type="inferred from homology"/>
<dbReference type="OrthoDB" id="3250831at2"/>
<evidence type="ECO:0000256" key="8">
    <source>
        <dbReference type="SAM" id="Phobius"/>
    </source>
</evidence>
<feature type="transmembrane region" description="Helical" evidence="8">
    <location>
        <begin position="208"/>
        <end position="228"/>
    </location>
</feature>
<dbReference type="InterPro" id="IPR000620">
    <property type="entry name" value="EamA_dom"/>
</dbReference>
<keyword evidence="3" id="KW-0813">Transport</keyword>
<feature type="domain" description="EamA" evidence="9">
    <location>
        <begin position="144"/>
        <end position="279"/>
    </location>
</feature>
<keyword evidence="11" id="KW-1185">Reference proteome</keyword>
<evidence type="ECO:0000256" key="7">
    <source>
        <dbReference type="ARBA" id="ARBA00023136"/>
    </source>
</evidence>
<feature type="transmembrane region" description="Helical" evidence="8">
    <location>
        <begin position="173"/>
        <end position="193"/>
    </location>
</feature>
<keyword evidence="4" id="KW-1003">Cell membrane</keyword>
<dbReference type="SUPFAM" id="SSF103481">
    <property type="entry name" value="Multidrug resistance efflux transporter EmrE"/>
    <property type="match status" value="2"/>
</dbReference>
<comment type="subcellular location">
    <subcellularLocation>
        <location evidence="1">Cell membrane</location>
        <topology evidence="1">Multi-pass membrane protein</topology>
    </subcellularLocation>
</comment>
<name>A0A2U0TAR6_9PAST</name>
<feature type="transmembrane region" description="Helical" evidence="8">
    <location>
        <begin position="5"/>
        <end position="28"/>
    </location>
</feature>
<comment type="caution">
    <text evidence="10">The sequence shown here is derived from an EMBL/GenBank/DDBJ whole genome shotgun (WGS) entry which is preliminary data.</text>
</comment>
<reference evidence="10 11" key="1">
    <citation type="submission" date="2018-05" db="EMBL/GenBank/DDBJ databases">
        <title>Genomic Encyclopedia of Type Strains, Phase IV (KMG-IV): sequencing the most valuable type-strain genomes for metagenomic binning, comparative biology and taxonomic classification.</title>
        <authorList>
            <person name="Goeker M."/>
        </authorList>
    </citation>
    <scope>NUCLEOTIDE SEQUENCE [LARGE SCALE GENOMIC DNA]</scope>
    <source>
        <strain evidence="10 11">DSM 22999</strain>
    </source>
</reference>
<feature type="transmembrane region" description="Helical" evidence="8">
    <location>
        <begin position="34"/>
        <end position="52"/>
    </location>
</feature>
<dbReference type="AlphaFoldDB" id="A0A2U0TAR6"/>
<protein>
    <submittedName>
        <fullName evidence="10">Chloramphenicol-sensitive protein RarD</fullName>
    </submittedName>
</protein>
<sequence length="292" mass="32736">MIKGILFSVTASVLFGIVYFLSTVLQPIEGTQLFGVRTLVTVPFVLFAMVLLHKKQEFIAYLKRLKEQPYLLALVAFGGLNMGSQMWLFLYAPVSGKAIEVSMGYLLMPLVMVLFGRLFFRERLTTIKLLAILFALIGVLSKVILTGAFSWETAFVCVGYPVYFAVRKHFNMLHISAFAMEMLAMVPVSLYFTCQIDFSFAEMQNPNIYWGLFLLGLVGGSAFILYVTASQMLSINLLGLLGYLEPLMMLLVAFIIGERLDQTSYILMACLFVAISLLILDGVVRVKARLLY</sequence>
<evidence type="ECO:0000256" key="1">
    <source>
        <dbReference type="ARBA" id="ARBA00004651"/>
    </source>
</evidence>
<dbReference type="Proteomes" id="UP000245909">
    <property type="component" value="Unassembled WGS sequence"/>
</dbReference>
<gene>
    <name evidence="10" type="ORF">C8D76_103223</name>
</gene>
<keyword evidence="5 8" id="KW-0812">Transmembrane</keyword>
<evidence type="ECO:0000259" key="9">
    <source>
        <dbReference type="Pfam" id="PF00892"/>
    </source>
</evidence>
<dbReference type="GO" id="GO:0005886">
    <property type="term" value="C:plasma membrane"/>
    <property type="evidence" value="ECO:0007669"/>
    <property type="project" value="UniProtKB-SubCell"/>
</dbReference>
<dbReference type="RefSeq" id="WP_116631502.1">
    <property type="nucleotide sequence ID" value="NZ_QENU01000003.1"/>
</dbReference>